<dbReference type="Gene3D" id="1.10.390.10">
    <property type="entry name" value="Neutral Protease Domain 2"/>
    <property type="match status" value="1"/>
</dbReference>
<evidence type="ECO:0008006" key="4">
    <source>
        <dbReference type="Google" id="ProtNLM"/>
    </source>
</evidence>
<dbReference type="VEuPathDB" id="FungiDB:TRIVIDRAFT_205880"/>
<keyword evidence="1" id="KW-0732">Signal</keyword>
<dbReference type="eggNOG" id="ENOG502SIRA">
    <property type="taxonomic scope" value="Eukaryota"/>
</dbReference>
<dbReference type="GeneID" id="25790354"/>
<dbReference type="OMA" id="GWYMAGP"/>
<dbReference type="Proteomes" id="UP000007115">
    <property type="component" value="Unassembled WGS sequence"/>
</dbReference>
<evidence type="ECO:0000313" key="3">
    <source>
        <dbReference type="Proteomes" id="UP000007115"/>
    </source>
</evidence>
<dbReference type="InterPro" id="IPR027268">
    <property type="entry name" value="Peptidase_M4/M1_CTD_sf"/>
</dbReference>
<dbReference type="RefSeq" id="XP_013951476.1">
    <property type="nucleotide sequence ID" value="XM_014096001.1"/>
</dbReference>
<evidence type="ECO:0000313" key="2">
    <source>
        <dbReference type="EMBL" id="EHK17280.1"/>
    </source>
</evidence>
<feature type="chain" id="PRO_5003524669" description="Peptidase M61 catalytic domain-containing protein" evidence="1">
    <location>
        <begin position="29"/>
        <end position="600"/>
    </location>
</feature>
<accession>G9N8H3</accession>
<sequence length="600" mass="66837">MRHGLLSPISMALLSQIMILPATAVAMAKQMMPTSTNIDLTLTPLFDGDQGSASAINVNQVIWGRAFRQGQDVFALPINTVNIDMGYVSDAGVLFSDAEGELQATERIGTSGPSTARVWKAGRPTVGNVSIVYTALPRLISRGTKNGPALDFRLDQGGLVGSGMAFLGAPPYEPEAPVHTTLQWDLSRSPEGTLAAWSMGDGEGPFEIATESLLGIASGVQEAYFAVGPLNRLTSPDDYMYTDEADVFNMYWFGTPTFDPLPLGVRLKKLFREMSIFFQDKGNSYRIFLRHNPFRGSLTGTALRRSFMYGYDDSEWDCPPTLQDREAVLAHEMVHNWVLLTQDGVADNWYHEGLAEYYQVLLRFRFGNLSAREYLEQVNEKLVAYYTSPLVTWPLERVQKVTWNMTDAQRVPYLRGFTFALHVNDLLRSAGHSIDDLVRTLADKMQVGESVGVEDYLKLLSQLLGDDKSRADTLVMEMKEGKLLTPGAHSLEQLPFQARLVRHELEKFELGFDESSLLQGPHIVKGLIQGSRAQLAGLQNGDRIQLECGSTHLTVRAEISATLKLKVFRDGSAPFVVEFWPRSQDKVEAYQYEVVENEEL</sequence>
<evidence type="ECO:0000256" key="1">
    <source>
        <dbReference type="SAM" id="SignalP"/>
    </source>
</evidence>
<keyword evidence="3" id="KW-1185">Reference proteome</keyword>
<reference evidence="2 3" key="1">
    <citation type="journal article" date="2011" name="Genome Biol.">
        <title>Comparative genome sequence analysis underscores mycoparasitism as the ancestral life style of Trichoderma.</title>
        <authorList>
            <person name="Kubicek C.P."/>
            <person name="Herrera-Estrella A."/>
            <person name="Seidl-Seiboth V."/>
            <person name="Martinez D.A."/>
            <person name="Druzhinina I.S."/>
            <person name="Thon M."/>
            <person name="Zeilinger S."/>
            <person name="Casas-Flores S."/>
            <person name="Horwitz B.A."/>
            <person name="Mukherjee P.K."/>
            <person name="Mukherjee M."/>
            <person name="Kredics L."/>
            <person name="Alcaraz L.D."/>
            <person name="Aerts A."/>
            <person name="Antal Z."/>
            <person name="Atanasova L."/>
            <person name="Cervantes-Badillo M.G."/>
            <person name="Challacombe J."/>
            <person name="Chertkov O."/>
            <person name="McCluskey K."/>
            <person name="Coulpier F."/>
            <person name="Deshpande N."/>
            <person name="von Doehren H."/>
            <person name="Ebbole D.J."/>
            <person name="Esquivel-Naranjo E.U."/>
            <person name="Fekete E."/>
            <person name="Flipphi M."/>
            <person name="Glaser F."/>
            <person name="Gomez-Rodriguez E.Y."/>
            <person name="Gruber S."/>
            <person name="Han C."/>
            <person name="Henrissat B."/>
            <person name="Hermosa R."/>
            <person name="Hernandez-Onate M."/>
            <person name="Karaffa L."/>
            <person name="Kosti I."/>
            <person name="Le Crom S."/>
            <person name="Lindquist E."/>
            <person name="Lucas S."/>
            <person name="Luebeck M."/>
            <person name="Luebeck P.S."/>
            <person name="Margeot A."/>
            <person name="Metz B."/>
            <person name="Misra M."/>
            <person name="Nevalainen H."/>
            <person name="Omann M."/>
            <person name="Packer N."/>
            <person name="Perrone G."/>
            <person name="Uresti-Rivera E.E."/>
            <person name="Salamov A."/>
            <person name="Schmoll M."/>
            <person name="Seiboth B."/>
            <person name="Shapiro H."/>
            <person name="Sukno S."/>
            <person name="Tamayo-Ramos J.A."/>
            <person name="Tisch D."/>
            <person name="Wiest A."/>
            <person name="Wilkinson H.H."/>
            <person name="Zhang M."/>
            <person name="Coutinho P.M."/>
            <person name="Kenerley C.M."/>
            <person name="Monte E."/>
            <person name="Baker S.E."/>
            <person name="Grigoriev I.V."/>
        </authorList>
    </citation>
    <scope>NUCLEOTIDE SEQUENCE [LARGE SCALE GENOMIC DNA]</scope>
    <source>
        <strain evidence="3">Gv29-8 / FGSC 10586</strain>
    </source>
</reference>
<dbReference type="AlphaFoldDB" id="G9N8H3"/>
<dbReference type="SUPFAM" id="SSF50156">
    <property type="entry name" value="PDZ domain-like"/>
    <property type="match status" value="1"/>
</dbReference>
<dbReference type="InterPro" id="IPR036034">
    <property type="entry name" value="PDZ_sf"/>
</dbReference>
<dbReference type="SUPFAM" id="SSF55486">
    <property type="entry name" value="Metalloproteases ('zincins'), catalytic domain"/>
    <property type="match status" value="1"/>
</dbReference>
<dbReference type="STRING" id="413071.G9N8H3"/>
<dbReference type="InParanoid" id="G9N8H3"/>
<dbReference type="HOGENOM" id="CLU_024392_1_0_1"/>
<gene>
    <name evidence="2" type="ORF">TRIVIDRAFT_205880</name>
</gene>
<dbReference type="EMBL" id="ABDF02000089">
    <property type="protein sequence ID" value="EHK17280.1"/>
    <property type="molecule type" value="Genomic_DNA"/>
</dbReference>
<organism evidence="2 3">
    <name type="scientific">Hypocrea virens (strain Gv29-8 / FGSC 10586)</name>
    <name type="common">Gliocladium virens</name>
    <name type="synonym">Trichoderma virens</name>
    <dbReference type="NCBI Taxonomy" id="413071"/>
    <lineage>
        <taxon>Eukaryota</taxon>
        <taxon>Fungi</taxon>
        <taxon>Dikarya</taxon>
        <taxon>Ascomycota</taxon>
        <taxon>Pezizomycotina</taxon>
        <taxon>Sordariomycetes</taxon>
        <taxon>Hypocreomycetidae</taxon>
        <taxon>Hypocreales</taxon>
        <taxon>Hypocreaceae</taxon>
        <taxon>Trichoderma</taxon>
    </lineage>
</organism>
<dbReference type="OrthoDB" id="626167at2759"/>
<feature type="signal peptide" evidence="1">
    <location>
        <begin position="1"/>
        <end position="28"/>
    </location>
</feature>
<name>G9N8H3_HYPVG</name>
<proteinExistence type="predicted"/>
<protein>
    <recommendedName>
        <fullName evidence="4">Peptidase M61 catalytic domain-containing protein</fullName>
    </recommendedName>
</protein>
<comment type="caution">
    <text evidence="2">The sequence shown here is derived from an EMBL/GenBank/DDBJ whole genome shotgun (WGS) entry which is preliminary data.</text>
</comment>